<proteinExistence type="predicted"/>
<evidence type="ECO:0000313" key="2">
    <source>
        <dbReference type="Proteomes" id="UP001060085"/>
    </source>
</evidence>
<dbReference type="Proteomes" id="UP001060085">
    <property type="component" value="Linkage Group LG04"/>
</dbReference>
<dbReference type="EMBL" id="CM044704">
    <property type="protein sequence ID" value="KAI5668121.1"/>
    <property type="molecule type" value="Genomic_DNA"/>
</dbReference>
<keyword evidence="2" id="KW-1185">Reference proteome</keyword>
<accession>A0ACC0B649</accession>
<organism evidence="1 2">
    <name type="scientific">Catharanthus roseus</name>
    <name type="common">Madagascar periwinkle</name>
    <name type="synonym">Vinca rosea</name>
    <dbReference type="NCBI Taxonomy" id="4058"/>
    <lineage>
        <taxon>Eukaryota</taxon>
        <taxon>Viridiplantae</taxon>
        <taxon>Streptophyta</taxon>
        <taxon>Embryophyta</taxon>
        <taxon>Tracheophyta</taxon>
        <taxon>Spermatophyta</taxon>
        <taxon>Magnoliopsida</taxon>
        <taxon>eudicotyledons</taxon>
        <taxon>Gunneridae</taxon>
        <taxon>Pentapetalae</taxon>
        <taxon>asterids</taxon>
        <taxon>lamiids</taxon>
        <taxon>Gentianales</taxon>
        <taxon>Apocynaceae</taxon>
        <taxon>Rauvolfioideae</taxon>
        <taxon>Vinceae</taxon>
        <taxon>Catharanthinae</taxon>
        <taxon>Catharanthus</taxon>
    </lineage>
</organism>
<sequence length="275" mass="30490">MKQVKKSQASNMILWAAMVIFQFEDLSTISASSLLKIQVNGHISGLCCTWLVPCTRASSDGADGFLTLRVDPLEEGRSTFRAWPNRYLLESQEGLETEFGPRIDLINSGRGTQISYSAAVDLVGELGVSQLMVGTPIDVSKIAEVKYLDCDIYVKNMTLFGDLIVLPFEVWWAAMVIFQFEVIRLFERILVHDLRPGDLLKIQVNGRISGLHCTWLVPCTRASSDGADGFLTLRVDPLEEGLSTFRAWPNWYLRGHPSCSAVGRSPSGESEGARN</sequence>
<comment type="caution">
    <text evidence="1">The sequence shown here is derived from an EMBL/GenBank/DDBJ whole genome shotgun (WGS) entry which is preliminary data.</text>
</comment>
<protein>
    <submittedName>
        <fullName evidence="1">Uncharacterized protein</fullName>
    </submittedName>
</protein>
<reference evidence="2" key="1">
    <citation type="journal article" date="2023" name="Nat. Plants">
        <title>Single-cell RNA sequencing provides a high-resolution roadmap for understanding the multicellular compartmentation of specialized metabolism.</title>
        <authorList>
            <person name="Sun S."/>
            <person name="Shen X."/>
            <person name="Li Y."/>
            <person name="Li Y."/>
            <person name="Wang S."/>
            <person name="Li R."/>
            <person name="Zhang H."/>
            <person name="Shen G."/>
            <person name="Guo B."/>
            <person name="Wei J."/>
            <person name="Xu J."/>
            <person name="St-Pierre B."/>
            <person name="Chen S."/>
            <person name="Sun C."/>
        </authorList>
    </citation>
    <scope>NUCLEOTIDE SEQUENCE [LARGE SCALE GENOMIC DNA]</scope>
</reference>
<evidence type="ECO:0000313" key="1">
    <source>
        <dbReference type="EMBL" id="KAI5668121.1"/>
    </source>
</evidence>
<gene>
    <name evidence="1" type="ORF">M9H77_17974</name>
</gene>
<name>A0ACC0B649_CATRO</name>